<protein>
    <recommendedName>
        <fullName evidence="3">Tyr recombinase domain-containing protein</fullName>
    </recommendedName>
</protein>
<dbReference type="OrthoDB" id="41323at2759"/>
<accession>A0A5J4W7E1</accession>
<dbReference type="CDD" id="cd09275">
    <property type="entry name" value="RNase_HI_RT_DIRS1"/>
    <property type="match status" value="1"/>
</dbReference>
<organism evidence="1 2">
    <name type="scientific">Streblomastix strix</name>
    <dbReference type="NCBI Taxonomy" id="222440"/>
    <lineage>
        <taxon>Eukaryota</taxon>
        <taxon>Metamonada</taxon>
        <taxon>Preaxostyla</taxon>
        <taxon>Oxymonadida</taxon>
        <taxon>Streblomastigidae</taxon>
        <taxon>Streblomastix</taxon>
    </lineage>
</organism>
<evidence type="ECO:0000313" key="2">
    <source>
        <dbReference type="Proteomes" id="UP000324800"/>
    </source>
</evidence>
<dbReference type="Proteomes" id="UP000324800">
    <property type="component" value="Unassembled WGS sequence"/>
</dbReference>
<name>A0A5J4W7E1_9EUKA</name>
<evidence type="ECO:0008006" key="3">
    <source>
        <dbReference type="Google" id="ProtNLM"/>
    </source>
</evidence>
<dbReference type="PANTHER" id="PTHR33050">
    <property type="entry name" value="REVERSE TRANSCRIPTASE DOMAIN-CONTAINING PROTEIN"/>
    <property type="match status" value="1"/>
</dbReference>
<reference evidence="1 2" key="1">
    <citation type="submission" date="2019-03" db="EMBL/GenBank/DDBJ databases">
        <title>Single cell metagenomics reveals metabolic interactions within the superorganism composed of flagellate Streblomastix strix and complex community of Bacteroidetes bacteria on its surface.</title>
        <authorList>
            <person name="Treitli S.C."/>
            <person name="Kolisko M."/>
            <person name="Husnik F."/>
            <person name="Keeling P."/>
            <person name="Hampl V."/>
        </authorList>
    </citation>
    <scope>NUCLEOTIDE SEQUENCE [LARGE SCALE GENOMIC DNA]</scope>
    <source>
        <strain evidence="1">ST1C</strain>
    </source>
</reference>
<gene>
    <name evidence="1" type="ORF">EZS28_013672</name>
</gene>
<dbReference type="EMBL" id="SNRW01003099">
    <property type="protein sequence ID" value="KAA6390804.1"/>
    <property type="molecule type" value="Genomic_DNA"/>
</dbReference>
<sequence length="562" mass="64307">MWISKQTLGEIHWWRKTVHNNHPKHLIFLQPEAVLTTDASETQWGGALQLIKTGQTVRLSGNCYNNPKWKLTSSNQRELAAILLGIQNNSTAIFDLRRGAAAPALCKQVDQILQTLENMKIQFSAFHIPEKDNKEANSLSRLSTRGNYGIRTEILDETLQELAMQPTVDYFTNRRNRKCRRFYSLIWDPWAQGQDGMKANWKKETPLLHARIPLIQRVLNKVRKDQTEAVLIVPYWQTQSWWTDIQELMIKLINLGKSSDVLVVGKRMLKQKRHLPPGDVLIAHIKEKEAKNSLNKSQHKEVQLKKQPTIQLGAGMVHGEDTSKDQANSSITGKVQAGNGKIRKINGKMLEQIMKKHRAAIRKVHKEEPIYHLDDLLKILDQKAQTIDQLTEDILLGCTRVTIIAFSELILEKVMRAIAEKIIDNSWIISTSIFKKPIQKVTLTFRQTSTPSTSSVFWQDNWTKMNGNRLKPTMLWYLTKTNRVASTQQTSRAAHAIINLAGINKSHTIISIRSSSITKAVDQGATPYQINRFSRHKGGPYTVQQFYDKNLNDDIRERLGKL</sequence>
<dbReference type="InterPro" id="IPR052055">
    <property type="entry name" value="Hepadnavirus_pol/RT"/>
</dbReference>
<evidence type="ECO:0000313" key="1">
    <source>
        <dbReference type="EMBL" id="KAA6390804.1"/>
    </source>
</evidence>
<comment type="caution">
    <text evidence="1">The sequence shown here is derived from an EMBL/GenBank/DDBJ whole genome shotgun (WGS) entry which is preliminary data.</text>
</comment>
<dbReference type="PANTHER" id="PTHR33050:SF7">
    <property type="entry name" value="RIBONUCLEASE H"/>
    <property type="match status" value="1"/>
</dbReference>
<proteinExistence type="predicted"/>
<dbReference type="AlphaFoldDB" id="A0A5J4W7E1"/>